<dbReference type="InterPro" id="IPR035994">
    <property type="entry name" value="Nucleoside_phosphorylase_sf"/>
</dbReference>
<dbReference type="AlphaFoldDB" id="A0A9W9WFY9"/>
<dbReference type="SUPFAM" id="SSF52540">
    <property type="entry name" value="P-loop containing nucleoside triphosphate hydrolases"/>
    <property type="match status" value="1"/>
</dbReference>
<dbReference type="PANTHER" id="PTHR46082:SF6">
    <property type="entry name" value="AAA+ ATPASE DOMAIN-CONTAINING PROTEIN-RELATED"/>
    <property type="match status" value="1"/>
</dbReference>
<dbReference type="GO" id="GO:0043531">
    <property type="term" value="F:ADP binding"/>
    <property type="evidence" value="ECO:0007669"/>
    <property type="project" value="InterPro"/>
</dbReference>
<dbReference type="Pfam" id="PF13424">
    <property type="entry name" value="TPR_12"/>
    <property type="match status" value="4"/>
</dbReference>
<comment type="caution">
    <text evidence="3">The sequence shown here is derived from an EMBL/GenBank/DDBJ whole genome shotgun (WGS) entry which is preliminary data.</text>
</comment>
<reference evidence="3" key="1">
    <citation type="submission" date="2022-12" db="EMBL/GenBank/DDBJ databases">
        <authorList>
            <person name="Petersen C."/>
        </authorList>
    </citation>
    <scope>NUCLEOTIDE SEQUENCE</scope>
    <source>
        <strain evidence="3">IBT 17660</strain>
    </source>
</reference>
<dbReference type="Gene3D" id="3.40.50.1580">
    <property type="entry name" value="Nucleoside phosphorylase domain"/>
    <property type="match status" value="1"/>
</dbReference>
<feature type="domain" description="NB-ARC" evidence="2">
    <location>
        <begin position="90"/>
        <end position="241"/>
    </location>
</feature>
<feature type="repeat" description="TPR" evidence="1">
    <location>
        <begin position="888"/>
        <end position="921"/>
    </location>
</feature>
<dbReference type="Proteomes" id="UP001147760">
    <property type="component" value="Unassembled WGS sequence"/>
</dbReference>
<dbReference type="InterPro" id="IPR011990">
    <property type="entry name" value="TPR-like_helical_dom_sf"/>
</dbReference>
<keyword evidence="4" id="KW-1185">Reference proteome</keyword>
<evidence type="ECO:0000256" key="1">
    <source>
        <dbReference type="PROSITE-ProRule" id="PRU00339"/>
    </source>
</evidence>
<feature type="repeat" description="TPR" evidence="1">
    <location>
        <begin position="510"/>
        <end position="543"/>
    </location>
</feature>
<dbReference type="SUPFAM" id="SSF53167">
    <property type="entry name" value="Purine and uridine phosphorylases"/>
    <property type="match status" value="1"/>
</dbReference>
<dbReference type="PANTHER" id="PTHR46082">
    <property type="entry name" value="ATP/GTP-BINDING PROTEIN-RELATED"/>
    <property type="match status" value="1"/>
</dbReference>
<evidence type="ECO:0000313" key="3">
    <source>
        <dbReference type="EMBL" id="KAJ5458837.1"/>
    </source>
</evidence>
<dbReference type="Pfam" id="PF00931">
    <property type="entry name" value="NB-ARC"/>
    <property type="match status" value="1"/>
</dbReference>
<dbReference type="EMBL" id="JAPWDO010000008">
    <property type="protein sequence ID" value="KAJ5458837.1"/>
    <property type="molecule type" value="Genomic_DNA"/>
</dbReference>
<proteinExistence type="predicted"/>
<dbReference type="SMART" id="SM00028">
    <property type="entry name" value="TPR"/>
    <property type="match status" value="10"/>
</dbReference>
<reference evidence="3" key="2">
    <citation type="journal article" date="2023" name="IMA Fungus">
        <title>Comparative genomic study of the Penicillium genus elucidates a diverse pangenome and 15 lateral gene transfer events.</title>
        <authorList>
            <person name="Petersen C."/>
            <person name="Sorensen T."/>
            <person name="Nielsen M.R."/>
            <person name="Sondergaard T.E."/>
            <person name="Sorensen J.L."/>
            <person name="Fitzpatrick D.A."/>
            <person name="Frisvad J.C."/>
            <person name="Nielsen K.L."/>
        </authorList>
    </citation>
    <scope>NUCLEOTIDE SEQUENCE</scope>
    <source>
        <strain evidence="3">IBT 17660</strain>
    </source>
</reference>
<evidence type="ECO:0000313" key="4">
    <source>
        <dbReference type="Proteomes" id="UP001147760"/>
    </source>
</evidence>
<accession>A0A9W9WFY9</accession>
<evidence type="ECO:0000259" key="2">
    <source>
        <dbReference type="Pfam" id="PF00931"/>
    </source>
</evidence>
<dbReference type="Gene3D" id="1.25.40.10">
    <property type="entry name" value="Tetratricopeptide repeat domain"/>
    <property type="match status" value="3"/>
</dbReference>
<protein>
    <recommendedName>
        <fullName evidence="2">NB-ARC domain-containing protein</fullName>
    </recommendedName>
</protein>
<dbReference type="InterPro" id="IPR027417">
    <property type="entry name" value="P-loop_NTPase"/>
</dbReference>
<name>A0A9W9WFY9_9EURO</name>
<dbReference type="SUPFAM" id="SSF48452">
    <property type="entry name" value="TPR-like"/>
    <property type="match status" value="1"/>
</dbReference>
<dbReference type="InterPro" id="IPR019734">
    <property type="entry name" value="TPR_rpt"/>
</dbReference>
<dbReference type="OrthoDB" id="1658288at2759"/>
<keyword evidence="1" id="KW-0802">TPR repeat</keyword>
<dbReference type="GO" id="GO:0009116">
    <property type="term" value="P:nucleoside metabolic process"/>
    <property type="evidence" value="ECO:0007669"/>
    <property type="project" value="InterPro"/>
</dbReference>
<dbReference type="Pfam" id="PF13374">
    <property type="entry name" value="TPR_10"/>
    <property type="match status" value="2"/>
</dbReference>
<feature type="repeat" description="TPR" evidence="1">
    <location>
        <begin position="804"/>
        <end position="837"/>
    </location>
</feature>
<feature type="repeat" description="TPR" evidence="1">
    <location>
        <begin position="594"/>
        <end position="627"/>
    </location>
</feature>
<gene>
    <name evidence="3" type="ORF">N7530_010781</name>
</gene>
<organism evidence="3 4">
    <name type="scientific">Penicillium desertorum</name>
    <dbReference type="NCBI Taxonomy" id="1303715"/>
    <lineage>
        <taxon>Eukaryota</taxon>
        <taxon>Fungi</taxon>
        <taxon>Dikarya</taxon>
        <taxon>Ascomycota</taxon>
        <taxon>Pezizomycotina</taxon>
        <taxon>Eurotiomycetes</taxon>
        <taxon>Eurotiomycetidae</taxon>
        <taxon>Eurotiales</taxon>
        <taxon>Aspergillaceae</taxon>
        <taxon>Penicillium</taxon>
    </lineage>
</organism>
<sequence>MEAAGLMNDFPCLVIRGICDYADSHKNKEWQGYTAAVAAAYTKELVLVVPIDQIKTTPTARDTLADSVYRFNVPLDLTAVPVIENFVGRQDELDNLWQYLQPADPPSRKVAILHGLGGMGKTQLAIRFARDHRDDFTAVFWLSGKDRDALLQSLSFALNRLPGQRSGSEAINNGEVEQRARRMLRWLALDGNSRWLIIFDNIDQHSPFNGAISDGYDIGEFFPIADHGSILITSRLRGLTELGESFPVHKLDSYNTIQLLLQSSGLSARNTTSKPESNPGIMALDEYMLQIVLTYVDILALANRLGGLPLAIVVAGSFMRETGTSITEYLEYYRKSWYELQLQSKPGRQYQQGNMLQTWMVSYLEIQKREPNAADLLLLLARFDNRDIWYELVESGRHSSNVPGWLEGVVSSGLAFKNGVKTLIGFSLLETRQQKGSYTIHPVVQDWCLHIASKNKNMNSMQLNELALISVGYLVPSASEKDYSELQQRLIPHANHVRHRDVSGDNIASWAAFHRLGDLYSDQGKLKEAEEMYQRALAGFEKALGPDHTSTLDIVNNLGNLHKDQSKLNKAEEMYQRALVGYEKALGPGHTSTLRVVNNLGVIYKEKGKLNAAEEMYQRALAGYEKALGQNHMSTLDTVNNLGVLYRKKGKLHEAQEMYQRALAGYEKALGLHHPSTLRTINNLGLLCEYQGKLKEAEGMYQRALAGYEKALGPDHLSTLNTVNNLGGLYYDQDKLTEAEEMYQRAFAGYKKALGPDHTSTLDTANNLGSLHKVQGKLKETEEMYQRALAGYKKGLGLGHTSTLDTLNNLGNLYLDQGKLYEAQEMYQRALAGYEKALGLHHPSTLRTINNLGLLCEYQGKLKEAEEMYQRALAGYEKALGLGHTSTFNAVNNLGNLYKGQGKLKEAGEVYQRALAGYEKALG</sequence>
<dbReference type="GO" id="GO:0003824">
    <property type="term" value="F:catalytic activity"/>
    <property type="evidence" value="ECO:0007669"/>
    <property type="project" value="InterPro"/>
</dbReference>
<dbReference type="Gene3D" id="3.40.50.300">
    <property type="entry name" value="P-loop containing nucleotide triphosphate hydrolases"/>
    <property type="match status" value="1"/>
</dbReference>
<dbReference type="InterPro" id="IPR002182">
    <property type="entry name" value="NB-ARC"/>
</dbReference>
<feature type="repeat" description="TPR" evidence="1">
    <location>
        <begin position="636"/>
        <end position="669"/>
    </location>
</feature>
<dbReference type="PROSITE" id="PS50005">
    <property type="entry name" value="TPR"/>
    <property type="match status" value="5"/>
</dbReference>
<dbReference type="InterPro" id="IPR053137">
    <property type="entry name" value="NLR-like"/>
</dbReference>
<dbReference type="PRINTS" id="PR00364">
    <property type="entry name" value="DISEASERSIST"/>
</dbReference>